<organism evidence="2 3">
    <name type="scientific">Lachnospira eligens</name>
    <dbReference type="NCBI Taxonomy" id="39485"/>
    <lineage>
        <taxon>Bacteria</taxon>
        <taxon>Bacillati</taxon>
        <taxon>Bacillota</taxon>
        <taxon>Clostridia</taxon>
        <taxon>Lachnospirales</taxon>
        <taxon>Lachnospiraceae</taxon>
        <taxon>Lachnospira</taxon>
    </lineage>
</organism>
<gene>
    <name evidence="2" type="ORF">ERS852490_03060</name>
</gene>
<protein>
    <submittedName>
        <fullName evidence="2">Uncharacterized protein conserved in bacteria</fullName>
    </submittedName>
</protein>
<evidence type="ECO:0000313" key="3">
    <source>
        <dbReference type="Proteomes" id="UP000095621"/>
    </source>
</evidence>
<evidence type="ECO:0000313" key="2">
    <source>
        <dbReference type="EMBL" id="CUQ79392.1"/>
    </source>
</evidence>
<accession>A0A174Z0A0</accession>
<dbReference type="InterPro" id="IPR055259">
    <property type="entry name" value="YkvP/CgeB_Glyco_trans-like"/>
</dbReference>
<dbReference type="Pfam" id="PF13524">
    <property type="entry name" value="Glyco_trans_1_2"/>
    <property type="match status" value="1"/>
</dbReference>
<proteinExistence type="predicted"/>
<dbReference type="RefSeq" id="WP_055216910.1">
    <property type="nucleotide sequence ID" value="NZ_CZBU01000009.1"/>
</dbReference>
<dbReference type="AlphaFoldDB" id="A0A174Z0A0"/>
<reference evidence="2 3" key="1">
    <citation type="submission" date="2015-09" db="EMBL/GenBank/DDBJ databases">
        <authorList>
            <consortium name="Pathogen Informatics"/>
        </authorList>
    </citation>
    <scope>NUCLEOTIDE SEQUENCE [LARGE SCALE GENOMIC DNA]</scope>
    <source>
        <strain evidence="2 3">2789STDY5834875</strain>
    </source>
</reference>
<evidence type="ECO:0000259" key="1">
    <source>
        <dbReference type="Pfam" id="PF13524"/>
    </source>
</evidence>
<dbReference type="Proteomes" id="UP000095621">
    <property type="component" value="Unassembled WGS sequence"/>
</dbReference>
<feature type="domain" description="Spore protein YkvP/CgeB glycosyl transferase-like" evidence="1">
    <location>
        <begin position="248"/>
        <end position="405"/>
    </location>
</feature>
<name>A0A174Z0A0_9FIRM</name>
<dbReference type="EMBL" id="CZBU01000009">
    <property type="protein sequence ID" value="CUQ79392.1"/>
    <property type="molecule type" value="Genomic_DNA"/>
</dbReference>
<sequence length="411" mass="47880">MKRLILFKGGVETLEFFTEQMAAVWEKMGYSVFWYNLILQQASSSALVEFFKAHSSDEWYMFTFNFEGIAGEAGLYRDDGWNFWDWAGVKVVNVVVDHPLYYNKYIRKHPEKYIQLDIDEMHVAYMRRFFPEVHTEYMLTAGTELNYNRCIMPDKNYLSMQERPIDIIFTGNYTPKRILRKHLDNMDAEYIDFYEGVLSYLIDNPSETIDAAAENALRREFPDITDEQLVDCMPNMMYADLAVRFHYRELAIRALADSGLKIHTYGEGYNYIECNHHENIIEHGGVDSKVCLDMISQAKISLNVMPWFKMGAHDRVFNTMLNGGVALTDTSLFYENTFADGENVLFYSLEDLRDYEKSGYDECIASRITDKVKCALADTKHLQEIADSGYECCKGRHSWIERAVVIEKYFG</sequence>
<dbReference type="OrthoDB" id="5756516at2"/>